<accession>A0A8T2ZCM5</accession>
<evidence type="ECO:0000256" key="4">
    <source>
        <dbReference type="ARBA" id="ARBA00022679"/>
    </source>
</evidence>
<dbReference type="GO" id="GO:0008168">
    <property type="term" value="F:methyltransferase activity"/>
    <property type="evidence" value="ECO:0007669"/>
    <property type="project" value="UniProtKB-KW"/>
</dbReference>
<dbReference type="InterPro" id="IPR014777">
    <property type="entry name" value="4pyrrole_Mease_sub1"/>
</dbReference>
<dbReference type="InterPro" id="IPR035996">
    <property type="entry name" value="4pyrrol_Methylase_sf"/>
</dbReference>
<dbReference type="Gene3D" id="3.30.950.10">
    <property type="entry name" value="Methyltransferase, Cobalt-precorrin-4 Transmethylase, Domain 2"/>
    <property type="match status" value="1"/>
</dbReference>
<dbReference type="InterPro" id="IPR008189">
    <property type="entry name" value="rRNA_ssu_MeTfrase_I"/>
</dbReference>
<evidence type="ECO:0000256" key="2">
    <source>
        <dbReference type="ARBA" id="ARBA00022552"/>
    </source>
</evidence>
<sequence length="282" mass="30382">MASDVYLPAEAIGDSVRCKNSAAYTQVNVTNALDPTELLGNRNKASHPEVVVNDNKNRYGGYYGGGGGGGDKFSMWGGRSSGGWGGRVGGGGWYKWACCGGKGKGRARRSMNNPKSIGGESSAMRTTGLESLRNAWEEEDLQLSYHKFNESQREQTVLRRMKQGEVVVLLISDAGTPGIGGPDAELLCMDENIPVTPIPGPCGVVSALSASGLATNEFTFVGFLPRHGPSRKERLMASANEARTQIFYVLPHKFSQFLKEFSSLFGVSSFGGALWLRRKNVF</sequence>
<dbReference type="GO" id="GO:0006364">
    <property type="term" value="P:rRNA processing"/>
    <property type="evidence" value="ECO:0007669"/>
    <property type="project" value="UniProtKB-KW"/>
</dbReference>
<keyword evidence="5" id="KW-0949">S-adenosyl-L-methionine</keyword>
<protein>
    <recommendedName>
        <fullName evidence="6">Tetrapyrrole methylase domain-containing protein</fullName>
    </recommendedName>
</protein>
<dbReference type="PANTHER" id="PTHR46111">
    <property type="entry name" value="RIBOSOMAL RNA SMALL SUBUNIT METHYLTRANSFERASE I"/>
    <property type="match status" value="1"/>
</dbReference>
<dbReference type="GO" id="GO:0032259">
    <property type="term" value="P:methylation"/>
    <property type="evidence" value="ECO:0007669"/>
    <property type="project" value="UniProtKB-KW"/>
</dbReference>
<gene>
    <name evidence="7" type="ORF">H0E87_003911</name>
</gene>
<keyword evidence="3" id="KW-0489">Methyltransferase</keyword>
<keyword evidence="2" id="KW-0698">rRNA processing</keyword>
<comment type="caution">
    <text evidence="7">The sequence shown here is derived from an EMBL/GenBank/DDBJ whole genome shotgun (WGS) entry which is preliminary data.</text>
</comment>
<evidence type="ECO:0000259" key="6">
    <source>
        <dbReference type="Pfam" id="PF00590"/>
    </source>
</evidence>
<evidence type="ECO:0000313" key="8">
    <source>
        <dbReference type="Proteomes" id="UP000807159"/>
    </source>
</evidence>
<evidence type="ECO:0000313" key="7">
    <source>
        <dbReference type="EMBL" id="KAH8515233.1"/>
    </source>
</evidence>
<keyword evidence="4" id="KW-0808">Transferase</keyword>
<organism evidence="7 8">
    <name type="scientific">Populus deltoides</name>
    <name type="common">Eastern poplar</name>
    <name type="synonym">Eastern cottonwood</name>
    <dbReference type="NCBI Taxonomy" id="3696"/>
    <lineage>
        <taxon>Eukaryota</taxon>
        <taxon>Viridiplantae</taxon>
        <taxon>Streptophyta</taxon>
        <taxon>Embryophyta</taxon>
        <taxon>Tracheophyta</taxon>
        <taxon>Spermatophyta</taxon>
        <taxon>Magnoliopsida</taxon>
        <taxon>eudicotyledons</taxon>
        <taxon>Gunneridae</taxon>
        <taxon>Pentapetalae</taxon>
        <taxon>rosids</taxon>
        <taxon>fabids</taxon>
        <taxon>Malpighiales</taxon>
        <taxon>Salicaceae</taxon>
        <taxon>Saliceae</taxon>
        <taxon>Populus</taxon>
    </lineage>
</organism>
<reference evidence="7" key="1">
    <citation type="journal article" date="2021" name="J. Hered.">
        <title>Genome Assembly of Salicaceae Populus deltoides (Eastern Cottonwood) I-69 Based on Nanopore Sequencing and Hi-C Technologies.</title>
        <authorList>
            <person name="Bai S."/>
            <person name="Wu H."/>
            <person name="Zhang J."/>
            <person name="Pan Z."/>
            <person name="Zhao W."/>
            <person name="Li Z."/>
            <person name="Tong C."/>
        </authorList>
    </citation>
    <scope>NUCLEOTIDE SEQUENCE</scope>
    <source>
        <tissue evidence="7">Leaf</tissue>
    </source>
</reference>
<dbReference type="PANTHER" id="PTHR46111:SF1">
    <property type="entry name" value="RIBOSOMAL RNA SMALL SUBUNIT METHYLTRANSFERASE I"/>
    <property type="match status" value="1"/>
</dbReference>
<dbReference type="InterPro" id="IPR014776">
    <property type="entry name" value="4pyrrole_Mease_sub2"/>
</dbReference>
<dbReference type="Gene3D" id="3.40.1010.10">
    <property type="entry name" value="Cobalt-precorrin-4 Transmethylase, Domain 1"/>
    <property type="match status" value="1"/>
</dbReference>
<proteinExistence type="predicted"/>
<feature type="domain" description="Tetrapyrrole methylase" evidence="6">
    <location>
        <begin position="149"/>
        <end position="261"/>
    </location>
</feature>
<keyword evidence="1" id="KW-0963">Cytoplasm</keyword>
<name>A0A8T2ZCM5_POPDE</name>
<evidence type="ECO:0000256" key="3">
    <source>
        <dbReference type="ARBA" id="ARBA00022603"/>
    </source>
</evidence>
<dbReference type="EMBL" id="JACEGQ020000002">
    <property type="protein sequence ID" value="KAH8515233.1"/>
    <property type="molecule type" value="Genomic_DNA"/>
</dbReference>
<evidence type="ECO:0000256" key="1">
    <source>
        <dbReference type="ARBA" id="ARBA00022490"/>
    </source>
</evidence>
<keyword evidence="8" id="KW-1185">Reference proteome</keyword>
<dbReference type="Pfam" id="PF00590">
    <property type="entry name" value="TP_methylase"/>
    <property type="match status" value="1"/>
</dbReference>
<dbReference type="SUPFAM" id="SSF53790">
    <property type="entry name" value="Tetrapyrrole methylase"/>
    <property type="match status" value="1"/>
</dbReference>
<dbReference type="InterPro" id="IPR000878">
    <property type="entry name" value="4pyrrol_Mease"/>
</dbReference>
<dbReference type="Proteomes" id="UP000807159">
    <property type="component" value="Chromosome 2"/>
</dbReference>
<dbReference type="AlphaFoldDB" id="A0A8T2ZCM5"/>
<evidence type="ECO:0000256" key="5">
    <source>
        <dbReference type="ARBA" id="ARBA00022691"/>
    </source>
</evidence>